<accession>A0AAD7MPR8</accession>
<proteinExistence type="predicted"/>
<evidence type="ECO:0000259" key="1">
    <source>
        <dbReference type="Pfam" id="PF14214"/>
    </source>
</evidence>
<dbReference type="Pfam" id="PF14214">
    <property type="entry name" value="Helitron_like_N"/>
    <property type="match status" value="1"/>
</dbReference>
<evidence type="ECO:0000313" key="2">
    <source>
        <dbReference type="EMBL" id="KAJ7727276.1"/>
    </source>
</evidence>
<gene>
    <name evidence="2" type="ORF">DFH07DRAFT_782499</name>
</gene>
<evidence type="ECO:0000313" key="3">
    <source>
        <dbReference type="Proteomes" id="UP001215280"/>
    </source>
</evidence>
<organism evidence="2 3">
    <name type="scientific">Mycena maculata</name>
    <dbReference type="NCBI Taxonomy" id="230809"/>
    <lineage>
        <taxon>Eukaryota</taxon>
        <taxon>Fungi</taxon>
        <taxon>Dikarya</taxon>
        <taxon>Basidiomycota</taxon>
        <taxon>Agaricomycotina</taxon>
        <taxon>Agaricomycetes</taxon>
        <taxon>Agaricomycetidae</taxon>
        <taxon>Agaricales</taxon>
        <taxon>Marasmiineae</taxon>
        <taxon>Mycenaceae</taxon>
        <taxon>Mycena</taxon>
    </lineage>
</organism>
<dbReference type="EMBL" id="JARJLG010000213">
    <property type="protein sequence ID" value="KAJ7727276.1"/>
    <property type="molecule type" value="Genomic_DNA"/>
</dbReference>
<dbReference type="AlphaFoldDB" id="A0AAD7MPR8"/>
<dbReference type="Proteomes" id="UP001215280">
    <property type="component" value="Unassembled WGS sequence"/>
</dbReference>
<reference evidence="2" key="1">
    <citation type="submission" date="2023-03" db="EMBL/GenBank/DDBJ databases">
        <title>Massive genome expansion in bonnet fungi (Mycena s.s.) driven by repeated elements and novel gene families across ecological guilds.</title>
        <authorList>
            <consortium name="Lawrence Berkeley National Laboratory"/>
            <person name="Harder C.B."/>
            <person name="Miyauchi S."/>
            <person name="Viragh M."/>
            <person name="Kuo A."/>
            <person name="Thoen E."/>
            <person name="Andreopoulos B."/>
            <person name="Lu D."/>
            <person name="Skrede I."/>
            <person name="Drula E."/>
            <person name="Henrissat B."/>
            <person name="Morin E."/>
            <person name="Kohler A."/>
            <person name="Barry K."/>
            <person name="LaButti K."/>
            <person name="Morin E."/>
            <person name="Salamov A."/>
            <person name="Lipzen A."/>
            <person name="Mereny Z."/>
            <person name="Hegedus B."/>
            <person name="Baldrian P."/>
            <person name="Stursova M."/>
            <person name="Weitz H."/>
            <person name="Taylor A."/>
            <person name="Grigoriev I.V."/>
            <person name="Nagy L.G."/>
            <person name="Martin F."/>
            <person name="Kauserud H."/>
        </authorList>
    </citation>
    <scope>NUCLEOTIDE SEQUENCE</scope>
    <source>
        <strain evidence="2">CBHHK188m</strain>
    </source>
</reference>
<feature type="domain" description="Helitron helicase-like" evidence="1">
    <location>
        <begin position="16"/>
        <end position="53"/>
    </location>
</feature>
<keyword evidence="3" id="KW-1185">Reference proteome</keyword>
<dbReference type="InterPro" id="IPR025476">
    <property type="entry name" value="Helitron_helicase-like"/>
</dbReference>
<protein>
    <recommendedName>
        <fullName evidence="1">Helitron helicase-like domain-containing protein</fullName>
    </recommendedName>
</protein>
<name>A0AAD7MPR8_9AGAR</name>
<sequence length="122" mass="13329">MQDYTGTQFRTVSTCLESIAPREANSRGIIGLVNGYIGTVEAQGRGTLHLHILFWLAGSPTSELMQASLQSESFQAKILAYIKKTIRADIKAHDGPTVVALTKTPSVAYSRPPDPCKPHYKL</sequence>
<comment type="caution">
    <text evidence="2">The sequence shown here is derived from an EMBL/GenBank/DDBJ whole genome shotgun (WGS) entry which is preliminary data.</text>
</comment>